<feature type="domain" description="Protein-PII uridylyltransferase N-terminal" evidence="1">
    <location>
        <begin position="20"/>
        <end position="139"/>
    </location>
</feature>
<gene>
    <name evidence="3" type="ORF">WQ57_17510</name>
</gene>
<organism evidence="3 4">
    <name type="scientific">Mesobacillus campisalis</name>
    <dbReference type="NCBI Taxonomy" id="1408103"/>
    <lineage>
        <taxon>Bacteria</taxon>
        <taxon>Bacillati</taxon>
        <taxon>Bacillota</taxon>
        <taxon>Bacilli</taxon>
        <taxon>Bacillales</taxon>
        <taxon>Bacillaceae</taxon>
        <taxon>Mesobacillus</taxon>
    </lineage>
</organism>
<dbReference type="InterPro" id="IPR005105">
    <property type="entry name" value="GlnD_Uridyltrans_N"/>
</dbReference>
<dbReference type="Proteomes" id="UP000034166">
    <property type="component" value="Unassembled WGS sequence"/>
</dbReference>
<sequence>MLDSKSYGQIKAFRDAELPRARSTIHDLNSLHDQIMKKTILAAADFFVSKAGPPPSPFCFFVMGSAGRREQGAWSDQDHGIIYEHGGANEYFLGLGEEISEGLFQAGYKRCEGKVMANNPLWCKSQEDWQAQIRQWGQASSWATIRHLLTFIDSRPLYGEGRLLEDLKGDTCEWIHREKLLPRLLQNTLHIKKGIGIMGQLLTETHGPYSGMLNMKDSGLFPYVNAARLLAIRHYIMDTSTMGRLEKLPNSVISPGERSIFAKHFSGLLSLRLAYGVHRDYESGHYLQVESLSKQEKRQLKEALRTGLTLHETARKLVEKEDLHGHE</sequence>
<dbReference type="Pfam" id="PF03445">
    <property type="entry name" value="DUF294"/>
    <property type="match status" value="1"/>
</dbReference>
<evidence type="ECO:0000259" key="1">
    <source>
        <dbReference type="Pfam" id="PF03445"/>
    </source>
</evidence>
<dbReference type="InterPro" id="IPR018821">
    <property type="entry name" value="DUF294_put_nucleoTrafse_sb-bd"/>
</dbReference>
<dbReference type="GO" id="GO:0008773">
    <property type="term" value="F:[protein-PII] uridylyltransferase activity"/>
    <property type="evidence" value="ECO:0007669"/>
    <property type="project" value="InterPro"/>
</dbReference>
<dbReference type="CDD" id="cd05401">
    <property type="entry name" value="NT_GlnE_GlnD_like"/>
    <property type="match status" value="1"/>
</dbReference>
<feature type="domain" description="DUF294" evidence="2">
    <location>
        <begin position="179"/>
        <end position="315"/>
    </location>
</feature>
<evidence type="ECO:0000259" key="2">
    <source>
        <dbReference type="Pfam" id="PF10335"/>
    </source>
</evidence>
<protein>
    <recommendedName>
        <fullName evidence="5">CBS domain-containing protein</fullName>
    </recommendedName>
</protein>
<evidence type="ECO:0000313" key="4">
    <source>
        <dbReference type="Proteomes" id="UP000034166"/>
    </source>
</evidence>
<dbReference type="OrthoDB" id="9810963at2"/>
<accession>A0A0M2SSU0</accession>
<name>A0A0M2SSU0_9BACI</name>
<dbReference type="RefSeq" id="WP_046525059.1">
    <property type="nucleotide sequence ID" value="NZ_LAYY01000023.1"/>
</dbReference>
<dbReference type="Pfam" id="PF10335">
    <property type="entry name" value="DUF294_C"/>
    <property type="match status" value="1"/>
</dbReference>
<proteinExistence type="predicted"/>
<evidence type="ECO:0008006" key="5">
    <source>
        <dbReference type="Google" id="ProtNLM"/>
    </source>
</evidence>
<keyword evidence="4" id="KW-1185">Reference proteome</keyword>
<reference evidence="3 4" key="1">
    <citation type="submission" date="2015-04" db="EMBL/GenBank/DDBJ databases">
        <title>Taxonomic description and genome sequence of Bacillus campisalis sp. nov., a novel member of the genus Bacillus isolated from solar saltern.</title>
        <authorList>
            <person name="Mathan Kumar R."/>
            <person name="Kaur G."/>
            <person name="Kumar A."/>
            <person name="Singh N.K."/>
            <person name="Kaur N."/>
            <person name="Kumar N."/>
            <person name="Mayilraj S."/>
        </authorList>
    </citation>
    <scope>NUCLEOTIDE SEQUENCE [LARGE SCALE GENOMIC DNA]</scope>
    <source>
        <strain evidence="3 4">SA2-6</strain>
    </source>
</reference>
<dbReference type="PATRIC" id="fig|1408103.3.peg.3886"/>
<dbReference type="EMBL" id="LAYY01000023">
    <property type="protein sequence ID" value="KKK36761.1"/>
    <property type="molecule type" value="Genomic_DNA"/>
</dbReference>
<comment type="caution">
    <text evidence="3">The sequence shown here is derived from an EMBL/GenBank/DDBJ whole genome shotgun (WGS) entry which is preliminary data.</text>
</comment>
<evidence type="ECO:0000313" key="3">
    <source>
        <dbReference type="EMBL" id="KKK36761.1"/>
    </source>
</evidence>
<dbReference type="AlphaFoldDB" id="A0A0M2SSU0"/>